<dbReference type="EMBL" id="JARGEI010000011">
    <property type="protein sequence ID" value="KAJ8724162.1"/>
    <property type="molecule type" value="Genomic_DNA"/>
</dbReference>
<keyword evidence="2" id="KW-1185">Reference proteome</keyword>
<comment type="caution">
    <text evidence="1">The sequence shown here is derived from an EMBL/GenBank/DDBJ whole genome shotgun (WGS) entry which is preliminary data.</text>
</comment>
<reference evidence="1" key="1">
    <citation type="submission" date="2023-03" db="EMBL/GenBank/DDBJ databases">
        <title>Chromosome-level genomes of two armyworms, Mythimna separata and Mythimna loreyi, provide insights into the biosynthesis and reception of sex pheromones.</title>
        <authorList>
            <person name="Zhao H."/>
        </authorList>
    </citation>
    <scope>NUCLEOTIDE SEQUENCE</scope>
    <source>
        <strain evidence="1">BeijingLab</strain>
        <tissue evidence="1">Pupa</tissue>
    </source>
</reference>
<protein>
    <submittedName>
        <fullName evidence="1">Uncharacterized protein</fullName>
    </submittedName>
</protein>
<evidence type="ECO:0000313" key="2">
    <source>
        <dbReference type="Proteomes" id="UP001231518"/>
    </source>
</evidence>
<proteinExistence type="predicted"/>
<name>A0AAD7YR48_MYTSE</name>
<accession>A0AAD7YR48</accession>
<sequence length="220" mass="25365">MSSDRNNETSAAVKREIKEIQARCKHEWNVIDNSPLVAPNVSLDQINEKMLCYIEGMGSEIQNSNTPITVDDNLLTSQFLKEIKDKTNQVEEYTAFMKGSIHDIDAEINRLKSLITITQEAKSRPKSNKREVQPEHIYKAKERFQTMKTELHELIRSLFPSSDNLIIEVMGQLMAEHLNETSNGYIPITRETFQIIELLKDMKIVTVNPYNNMEVKLSYC</sequence>
<gene>
    <name evidence="1" type="ORF">PYW07_008142</name>
</gene>
<dbReference type="Proteomes" id="UP001231518">
    <property type="component" value="Chromosome 20"/>
</dbReference>
<evidence type="ECO:0000313" key="1">
    <source>
        <dbReference type="EMBL" id="KAJ8724162.1"/>
    </source>
</evidence>
<dbReference type="AlphaFoldDB" id="A0AAD7YR48"/>
<organism evidence="1 2">
    <name type="scientific">Mythimna separata</name>
    <name type="common">Oriental armyworm</name>
    <name type="synonym">Pseudaletia separata</name>
    <dbReference type="NCBI Taxonomy" id="271217"/>
    <lineage>
        <taxon>Eukaryota</taxon>
        <taxon>Metazoa</taxon>
        <taxon>Ecdysozoa</taxon>
        <taxon>Arthropoda</taxon>
        <taxon>Hexapoda</taxon>
        <taxon>Insecta</taxon>
        <taxon>Pterygota</taxon>
        <taxon>Neoptera</taxon>
        <taxon>Endopterygota</taxon>
        <taxon>Lepidoptera</taxon>
        <taxon>Glossata</taxon>
        <taxon>Ditrysia</taxon>
        <taxon>Noctuoidea</taxon>
        <taxon>Noctuidae</taxon>
        <taxon>Noctuinae</taxon>
        <taxon>Hadenini</taxon>
        <taxon>Mythimna</taxon>
    </lineage>
</organism>